<feature type="transmembrane region" description="Helical" evidence="10">
    <location>
        <begin position="950"/>
        <end position="971"/>
    </location>
</feature>
<evidence type="ECO:0000313" key="13">
    <source>
        <dbReference type="EMBL" id="KAF5313701.1"/>
    </source>
</evidence>
<evidence type="ECO:0000256" key="7">
    <source>
        <dbReference type="ARBA" id="ARBA00022989"/>
    </source>
</evidence>
<dbReference type="Pfam" id="PF00005">
    <property type="entry name" value="ABC_tran"/>
    <property type="match status" value="2"/>
</dbReference>
<evidence type="ECO:0000259" key="11">
    <source>
        <dbReference type="PROSITE" id="PS50893"/>
    </source>
</evidence>
<dbReference type="Proteomes" id="UP000541558">
    <property type="component" value="Unassembled WGS sequence"/>
</dbReference>
<dbReference type="Pfam" id="PF00664">
    <property type="entry name" value="ABC_membrane"/>
    <property type="match status" value="2"/>
</dbReference>
<feature type="compositionally biased region" description="Basic and acidic residues" evidence="9">
    <location>
        <begin position="494"/>
        <end position="524"/>
    </location>
</feature>
<comment type="subcellular location">
    <subcellularLocation>
        <location evidence="1">Membrane</location>
        <topology evidence="1">Multi-pass membrane protein</topology>
    </subcellularLocation>
</comment>
<feature type="domain" description="ABC transporter" evidence="11">
    <location>
        <begin position="545"/>
        <end position="773"/>
    </location>
</feature>
<dbReference type="PANTHER" id="PTHR24223">
    <property type="entry name" value="ATP-BINDING CASSETTE SUB-FAMILY C"/>
    <property type="match status" value="1"/>
</dbReference>
<keyword evidence="14" id="KW-1185">Reference proteome</keyword>
<dbReference type="InterPro" id="IPR003439">
    <property type="entry name" value="ABC_transporter-like_ATP-bd"/>
</dbReference>
<dbReference type="GO" id="GO:0005524">
    <property type="term" value="F:ATP binding"/>
    <property type="evidence" value="ECO:0007669"/>
    <property type="project" value="UniProtKB-KW"/>
</dbReference>
<keyword evidence="4 10" id="KW-0812">Transmembrane</keyword>
<dbReference type="PANTHER" id="PTHR24223:SF456">
    <property type="entry name" value="MULTIDRUG RESISTANCE-ASSOCIATED PROTEIN LETHAL(2)03659"/>
    <property type="match status" value="1"/>
</dbReference>
<dbReference type="SMART" id="SM00382">
    <property type="entry name" value="AAA"/>
    <property type="match status" value="2"/>
</dbReference>
<dbReference type="GO" id="GO:0016020">
    <property type="term" value="C:membrane"/>
    <property type="evidence" value="ECO:0007669"/>
    <property type="project" value="UniProtKB-SubCell"/>
</dbReference>
<feature type="transmembrane region" description="Helical" evidence="10">
    <location>
        <begin position="436"/>
        <end position="457"/>
    </location>
</feature>
<feature type="transmembrane region" description="Helical" evidence="10">
    <location>
        <begin position="390"/>
        <end position="416"/>
    </location>
</feature>
<dbReference type="PROSITE" id="PS50893">
    <property type="entry name" value="ABC_TRANSPORTER_2"/>
    <property type="match status" value="2"/>
</dbReference>
<dbReference type="SUPFAM" id="SSF52540">
    <property type="entry name" value="P-loop containing nucleoside triphosphate hydrolases"/>
    <property type="match status" value="2"/>
</dbReference>
<accession>A0A8H5AZ56</accession>
<dbReference type="InterPro" id="IPR027417">
    <property type="entry name" value="P-loop_NTPase"/>
</dbReference>
<keyword evidence="5" id="KW-0547">Nucleotide-binding</keyword>
<name>A0A8H5AZ56_9AGAR</name>
<feature type="transmembrane region" description="Helical" evidence="10">
    <location>
        <begin position="977"/>
        <end position="996"/>
    </location>
</feature>
<evidence type="ECO:0000313" key="14">
    <source>
        <dbReference type="Proteomes" id="UP000541558"/>
    </source>
</evidence>
<dbReference type="PROSITE" id="PS00211">
    <property type="entry name" value="ABC_TRANSPORTER_1"/>
    <property type="match status" value="2"/>
</dbReference>
<proteinExistence type="inferred from homology"/>
<dbReference type="InterPro" id="IPR011527">
    <property type="entry name" value="ABC1_TM_dom"/>
</dbReference>
<feature type="region of interest" description="Disordered" evidence="9">
    <location>
        <begin position="777"/>
        <end position="801"/>
    </location>
</feature>
<feature type="region of interest" description="Disordered" evidence="9">
    <location>
        <begin position="494"/>
        <end position="564"/>
    </location>
</feature>
<evidence type="ECO:0000256" key="5">
    <source>
        <dbReference type="ARBA" id="ARBA00022741"/>
    </source>
</evidence>
<evidence type="ECO:0000256" key="4">
    <source>
        <dbReference type="ARBA" id="ARBA00022692"/>
    </source>
</evidence>
<dbReference type="EMBL" id="JAACJK010000223">
    <property type="protein sequence ID" value="KAF5313701.1"/>
    <property type="molecule type" value="Genomic_DNA"/>
</dbReference>
<dbReference type="CDD" id="cd18597">
    <property type="entry name" value="ABC_6TM_YOR1_D1_like"/>
    <property type="match status" value="1"/>
</dbReference>
<comment type="similarity">
    <text evidence="2">Belongs to the ABC transporter superfamily. ABCC family. Conjugate transporter (TC 3.A.1.208) subfamily.</text>
</comment>
<dbReference type="GO" id="GO:0016887">
    <property type="term" value="F:ATP hydrolysis activity"/>
    <property type="evidence" value="ECO:0007669"/>
    <property type="project" value="InterPro"/>
</dbReference>
<gene>
    <name evidence="13" type="ORF">D9611_010240</name>
</gene>
<organism evidence="13 14">
    <name type="scientific">Ephemerocybe angulata</name>
    <dbReference type="NCBI Taxonomy" id="980116"/>
    <lineage>
        <taxon>Eukaryota</taxon>
        <taxon>Fungi</taxon>
        <taxon>Dikarya</taxon>
        <taxon>Basidiomycota</taxon>
        <taxon>Agaricomycotina</taxon>
        <taxon>Agaricomycetes</taxon>
        <taxon>Agaricomycetidae</taxon>
        <taxon>Agaricales</taxon>
        <taxon>Agaricineae</taxon>
        <taxon>Psathyrellaceae</taxon>
        <taxon>Ephemerocybe</taxon>
    </lineage>
</organism>
<keyword evidence="7 10" id="KW-1133">Transmembrane helix</keyword>
<feature type="transmembrane region" description="Helical" evidence="10">
    <location>
        <begin position="290"/>
        <end position="310"/>
    </location>
</feature>
<dbReference type="InterPro" id="IPR036640">
    <property type="entry name" value="ABC1_TM_sf"/>
</dbReference>
<dbReference type="OrthoDB" id="6500128at2759"/>
<dbReference type="CDD" id="cd03250">
    <property type="entry name" value="ABCC_MRP_domain1"/>
    <property type="match status" value="1"/>
</dbReference>
<keyword evidence="8 10" id="KW-0472">Membrane</keyword>
<feature type="transmembrane region" description="Helical" evidence="10">
    <location>
        <begin position="882"/>
        <end position="907"/>
    </location>
</feature>
<dbReference type="SUPFAM" id="SSF90123">
    <property type="entry name" value="ABC transporter transmembrane region"/>
    <property type="match status" value="2"/>
</dbReference>
<evidence type="ECO:0000256" key="6">
    <source>
        <dbReference type="ARBA" id="ARBA00022840"/>
    </source>
</evidence>
<feature type="domain" description="ABC transporter" evidence="11">
    <location>
        <begin position="1155"/>
        <end position="1397"/>
    </location>
</feature>
<dbReference type="Gene3D" id="3.40.50.300">
    <property type="entry name" value="P-loop containing nucleotide triphosphate hydrolases"/>
    <property type="match status" value="2"/>
</dbReference>
<feature type="transmembrane region" description="Helical" evidence="10">
    <location>
        <begin position="316"/>
        <end position="334"/>
    </location>
</feature>
<dbReference type="FunFam" id="1.20.1560.10:FF:000010">
    <property type="entry name" value="Multidrug resistance-associated ABC transporter"/>
    <property type="match status" value="1"/>
</dbReference>
<evidence type="ECO:0000256" key="10">
    <source>
        <dbReference type="SAM" id="Phobius"/>
    </source>
</evidence>
<feature type="transmembrane region" description="Helical" evidence="10">
    <location>
        <begin position="831"/>
        <end position="862"/>
    </location>
</feature>
<dbReference type="InterPro" id="IPR050173">
    <property type="entry name" value="ABC_transporter_C-like"/>
</dbReference>
<dbReference type="GO" id="GO:0140359">
    <property type="term" value="F:ABC-type transporter activity"/>
    <property type="evidence" value="ECO:0007669"/>
    <property type="project" value="InterPro"/>
</dbReference>
<comment type="caution">
    <text evidence="13">The sequence shown here is derived from an EMBL/GenBank/DDBJ whole genome shotgun (WGS) entry which is preliminary data.</text>
</comment>
<protein>
    <recommendedName>
        <fullName evidence="15">Multidrug resistance-associated ABC transporter</fullName>
    </recommendedName>
</protein>
<dbReference type="InterPro" id="IPR003593">
    <property type="entry name" value="AAA+_ATPase"/>
</dbReference>
<evidence type="ECO:0000256" key="1">
    <source>
        <dbReference type="ARBA" id="ARBA00004141"/>
    </source>
</evidence>
<feature type="region of interest" description="Disordered" evidence="9">
    <location>
        <begin position="105"/>
        <end position="134"/>
    </location>
</feature>
<feature type="transmembrane region" description="Helical" evidence="10">
    <location>
        <begin position="1062"/>
        <end position="1081"/>
    </location>
</feature>
<evidence type="ECO:0000256" key="2">
    <source>
        <dbReference type="ARBA" id="ARBA00009726"/>
    </source>
</evidence>
<keyword evidence="3" id="KW-0813">Transport</keyword>
<dbReference type="PROSITE" id="PS50929">
    <property type="entry name" value="ABC_TM1F"/>
    <property type="match status" value="2"/>
</dbReference>
<evidence type="ECO:0000256" key="9">
    <source>
        <dbReference type="SAM" id="MobiDB-lite"/>
    </source>
</evidence>
<evidence type="ECO:0000256" key="8">
    <source>
        <dbReference type="ARBA" id="ARBA00023136"/>
    </source>
</evidence>
<dbReference type="FunFam" id="3.40.50.300:FF:000997">
    <property type="entry name" value="Multidrug resistance-associated protein 1"/>
    <property type="match status" value="1"/>
</dbReference>
<keyword evidence="6" id="KW-0067">ATP-binding</keyword>
<feature type="domain" description="ABC transmembrane type-1" evidence="12">
    <location>
        <begin position="155"/>
        <end position="452"/>
    </location>
</feature>
<sequence>MRNPFRREPAPPGFGAGKVVPEVTAHWPSRLIYILQWLSPFLSVGFSRPLEKADLWSLPDERSTEFVTDELERQYFLRCEPVKRPKHLRDELARIEAANPKARVAAAPVGTEKAEKGSDDDEAGSAAADVNPPPSPYDGSLAKALFKLVYSQLCVSGVLTLIADTLRTTTPLVSKVLLNWLVAAYVYVRVGETERAALGLAAPRGIAYGIGVGIGIFAMQEAASLMTNHALKKSMTAGQTVRSAIVGAAFRKALRLSGRARQEHSVGKIITMISTDATNLELFMSYIHQIWVAPIQLILGIGLLIGTLGYSALVGLGVIVFGFPIQGILVKIMFEQRNKSIKITDKRVQLTNEVLQGIRLIKCYGWETFYLHRIGGLREEEVKAIRKSMIALCLLICIFHSVPVIAVVLSFITYSLTGHDLNIPTIFAALQLFNLIRLPLLMLPVALSSLSSTLIALNRMSNYLSSEELEEPYTLDPASKHAVRVDADFTWEAIRKPSDDDKDKDTTKPTEQEKKKQKKSDNAKNKKAVKGGSSTGESAEEKLPSTSADVVAAEETPSEPEDPPFELKNLHLSIQKGALIGIVGRIGSGKSSLLQALIGEMRKTRGHVVVSGSVAYVPQTPWIQNATLRDNILFGQPLDEARLREVVSACSLEHDISALPYGDQTEIGEKGINLSGGQKARVSLARAAYSRSDIILLDDPLSAVDAYVGKTILEHCLINGPLAAKTRILVTHSLHVLDKMDYVYVVENGQIVEQGTYKELMADGEAFSRLIDEYGRLDKGESPSSPKFGPRRQATTAKDDPDTQLKEVKDVLMQLEERSTGAVRWEIYKRYFFFAGGVIWIPIIIGLLATMQATSVGTNLWLSFWTSMEVPGFKQGHYMAVYAGFGFAEALLTLVLSFTFFAGGLVGSLRMYKAALKGILRSPLSFFDTTPMGRILSRLSKDQEVLDNELAGVLYSFLSIFFSIFGVIALVFYTFPYLGIIFPFMATIYYLVGIYYRATSVETKRLDSVLRSSLYASVSESLTGLSTIRAYRIQERKTTEASEGLDVQNRAHYMTITVQRWLAVRLDFFGNLLVFGITLFATGFRHNVNPAKIGVVLSYTLSFTAIFSEMVAQFAHNEQNMNAVERVLHYTDLQPEGALETPEDPDESWPQNGEIKFTDIQLAYRPGLPLVLKNVSFAIRPREKIGIVGRTGAGKSSLLQALFRTVELSGGLVEIDGVDISKIGLDTLRTRLALVPQDNTLFTGTLRDNLDPHGTKTDAEIIYALQRASLLPPTGVSDPQAEEKFRLDASVNDEGSNFSAGEKQLLALCRALVRSNRIIILDEATSNVDVEHLYLPQLCIIYRSSMSAARCINSDNDRPCNTIACHALALPVPVPTKTGLDASSSKRCIRHFGTCAQVCRHHSRLDPPFWEVKKKRIGVPIIVNMGQGLVPAPRHKGNLYVTAPLFASMSKENQPGISACVPNKSLYTSSVLAEH</sequence>
<dbReference type="CDD" id="cd18606">
    <property type="entry name" value="ABC_6TM_YOR1_D2_like"/>
    <property type="match status" value="1"/>
</dbReference>
<reference evidence="13 14" key="1">
    <citation type="journal article" date="2020" name="ISME J.">
        <title>Uncovering the hidden diversity of litter-decomposition mechanisms in mushroom-forming fungi.</title>
        <authorList>
            <person name="Floudas D."/>
            <person name="Bentzer J."/>
            <person name="Ahren D."/>
            <person name="Johansson T."/>
            <person name="Persson P."/>
            <person name="Tunlid A."/>
        </authorList>
    </citation>
    <scope>NUCLEOTIDE SEQUENCE [LARGE SCALE GENOMIC DNA]</scope>
    <source>
        <strain evidence="13 14">CBS 175.51</strain>
    </source>
</reference>
<dbReference type="Gene3D" id="1.20.1560.10">
    <property type="entry name" value="ABC transporter type 1, transmembrane domain"/>
    <property type="match status" value="2"/>
</dbReference>
<dbReference type="FunFam" id="1.20.1560.10:FF:000006">
    <property type="entry name" value="ATP-binding cassette, sub-family C (CFTR/MRP), member 9"/>
    <property type="match status" value="1"/>
</dbReference>
<evidence type="ECO:0008006" key="15">
    <source>
        <dbReference type="Google" id="ProtNLM"/>
    </source>
</evidence>
<evidence type="ECO:0000259" key="12">
    <source>
        <dbReference type="PROSITE" id="PS50929"/>
    </source>
</evidence>
<dbReference type="FunFam" id="3.40.50.300:FF:000163">
    <property type="entry name" value="Multidrug resistance-associated protein member 4"/>
    <property type="match status" value="1"/>
</dbReference>
<evidence type="ECO:0000256" key="3">
    <source>
        <dbReference type="ARBA" id="ARBA00022448"/>
    </source>
</evidence>
<feature type="domain" description="ABC transmembrane type-1" evidence="12">
    <location>
        <begin position="843"/>
        <end position="1115"/>
    </location>
</feature>
<dbReference type="InterPro" id="IPR017871">
    <property type="entry name" value="ABC_transporter-like_CS"/>
</dbReference>